<keyword evidence="3" id="KW-1185">Reference proteome</keyword>
<dbReference type="EMBL" id="BFEA01000333">
    <property type="protein sequence ID" value="GBG79963.1"/>
    <property type="molecule type" value="Genomic_DNA"/>
</dbReference>
<protein>
    <submittedName>
        <fullName evidence="2">Uncharacterized protein</fullName>
    </submittedName>
</protein>
<name>A0A388LCN7_CHABU</name>
<evidence type="ECO:0000256" key="1">
    <source>
        <dbReference type="SAM" id="MobiDB-lite"/>
    </source>
</evidence>
<reference evidence="2 3" key="1">
    <citation type="journal article" date="2018" name="Cell">
        <title>The Chara Genome: Secondary Complexity and Implications for Plant Terrestrialization.</title>
        <authorList>
            <person name="Nishiyama T."/>
            <person name="Sakayama H."/>
            <person name="Vries J.D."/>
            <person name="Buschmann H."/>
            <person name="Saint-Marcoux D."/>
            <person name="Ullrich K.K."/>
            <person name="Haas F.B."/>
            <person name="Vanderstraeten L."/>
            <person name="Becker D."/>
            <person name="Lang D."/>
            <person name="Vosolsobe S."/>
            <person name="Rombauts S."/>
            <person name="Wilhelmsson P.K.I."/>
            <person name="Janitza P."/>
            <person name="Kern R."/>
            <person name="Heyl A."/>
            <person name="Rumpler F."/>
            <person name="Villalobos L.I.A.C."/>
            <person name="Clay J.M."/>
            <person name="Skokan R."/>
            <person name="Toyoda A."/>
            <person name="Suzuki Y."/>
            <person name="Kagoshima H."/>
            <person name="Schijlen E."/>
            <person name="Tajeshwar N."/>
            <person name="Catarino B."/>
            <person name="Hetherington A.J."/>
            <person name="Saltykova A."/>
            <person name="Bonnot C."/>
            <person name="Breuninger H."/>
            <person name="Symeonidi A."/>
            <person name="Radhakrishnan G.V."/>
            <person name="Van Nieuwerburgh F."/>
            <person name="Deforce D."/>
            <person name="Chang C."/>
            <person name="Karol K.G."/>
            <person name="Hedrich R."/>
            <person name="Ulvskov P."/>
            <person name="Glockner G."/>
            <person name="Delwiche C.F."/>
            <person name="Petrasek J."/>
            <person name="Van de Peer Y."/>
            <person name="Friml J."/>
            <person name="Beilby M."/>
            <person name="Dolan L."/>
            <person name="Kohara Y."/>
            <person name="Sugano S."/>
            <person name="Fujiyama A."/>
            <person name="Delaux P.-M."/>
            <person name="Quint M."/>
            <person name="TheiBen G."/>
            <person name="Hagemann M."/>
            <person name="Harholt J."/>
            <person name="Dunand C."/>
            <person name="Zachgo S."/>
            <person name="Langdale J."/>
            <person name="Maumus F."/>
            <person name="Straeten D.V.D."/>
            <person name="Gould S.B."/>
            <person name="Rensing S.A."/>
        </authorList>
    </citation>
    <scope>NUCLEOTIDE SEQUENCE [LARGE SCALE GENOMIC DNA]</scope>
    <source>
        <strain evidence="2 3">S276</strain>
    </source>
</reference>
<comment type="caution">
    <text evidence="2">The sequence shown here is derived from an EMBL/GenBank/DDBJ whole genome shotgun (WGS) entry which is preliminary data.</text>
</comment>
<evidence type="ECO:0000313" key="2">
    <source>
        <dbReference type="EMBL" id="GBG79963.1"/>
    </source>
</evidence>
<dbReference type="Gramene" id="GBG79963">
    <property type="protein sequence ID" value="GBG79963"/>
    <property type="gene ID" value="CBR_g30225"/>
</dbReference>
<dbReference type="OrthoDB" id="2019035at2759"/>
<organism evidence="2 3">
    <name type="scientific">Chara braunii</name>
    <name type="common">Braun's stonewort</name>
    <dbReference type="NCBI Taxonomy" id="69332"/>
    <lineage>
        <taxon>Eukaryota</taxon>
        <taxon>Viridiplantae</taxon>
        <taxon>Streptophyta</taxon>
        <taxon>Charophyceae</taxon>
        <taxon>Charales</taxon>
        <taxon>Characeae</taxon>
        <taxon>Chara</taxon>
    </lineage>
</organism>
<proteinExistence type="predicted"/>
<accession>A0A388LCN7</accession>
<evidence type="ECO:0000313" key="3">
    <source>
        <dbReference type="Proteomes" id="UP000265515"/>
    </source>
</evidence>
<dbReference type="AlphaFoldDB" id="A0A388LCN7"/>
<feature type="compositionally biased region" description="Basic and acidic residues" evidence="1">
    <location>
        <begin position="56"/>
        <end position="67"/>
    </location>
</feature>
<feature type="compositionally biased region" description="Basic and acidic residues" evidence="1">
    <location>
        <begin position="38"/>
        <end position="48"/>
    </location>
</feature>
<dbReference type="Proteomes" id="UP000265515">
    <property type="component" value="Unassembled WGS sequence"/>
</dbReference>
<feature type="region of interest" description="Disordered" evidence="1">
    <location>
        <begin position="29"/>
        <end position="67"/>
    </location>
</feature>
<sequence>MMLRGDVKQTTQILRRNLKHIRTWLEEEQALSSGHRSAVSEKLKEIEGSMKNGAKLGEKAPEAKPKE</sequence>
<gene>
    <name evidence="2" type="ORF">CBR_g30225</name>
</gene>
<dbReference type="OMA" id="IKHIRTW"/>